<protein>
    <recommendedName>
        <fullName evidence="4">Phytanoyl-CoA dioxygenase</fullName>
    </recommendedName>
</protein>
<evidence type="ECO:0008006" key="4">
    <source>
        <dbReference type="Google" id="ProtNLM"/>
    </source>
</evidence>
<dbReference type="AlphaFoldDB" id="A0A919ARL2"/>
<feature type="region of interest" description="Disordered" evidence="1">
    <location>
        <begin position="285"/>
        <end position="304"/>
    </location>
</feature>
<gene>
    <name evidence="2" type="ORF">GCM10017044_11430</name>
</gene>
<evidence type="ECO:0000256" key="1">
    <source>
        <dbReference type="SAM" id="MobiDB-lite"/>
    </source>
</evidence>
<reference evidence="2" key="1">
    <citation type="journal article" date="2014" name="Int. J. Syst. Evol. Microbiol.">
        <title>Complete genome sequence of Corynebacterium casei LMG S-19264T (=DSM 44701T), isolated from a smear-ripened cheese.</title>
        <authorList>
            <consortium name="US DOE Joint Genome Institute (JGI-PGF)"/>
            <person name="Walter F."/>
            <person name="Albersmeier A."/>
            <person name="Kalinowski J."/>
            <person name="Ruckert C."/>
        </authorList>
    </citation>
    <scope>NUCLEOTIDE SEQUENCE</scope>
    <source>
        <strain evidence="2">KCTC 42590</strain>
    </source>
</reference>
<dbReference type="EMBL" id="BNCI01000001">
    <property type="protein sequence ID" value="GHF18614.1"/>
    <property type="molecule type" value="Genomic_DNA"/>
</dbReference>
<dbReference type="GO" id="GO:0016706">
    <property type="term" value="F:2-oxoglutarate-dependent dioxygenase activity"/>
    <property type="evidence" value="ECO:0007669"/>
    <property type="project" value="UniProtKB-ARBA"/>
</dbReference>
<evidence type="ECO:0000313" key="3">
    <source>
        <dbReference type="Proteomes" id="UP000630923"/>
    </source>
</evidence>
<name>A0A919ARL2_9PROT</name>
<dbReference type="Gene3D" id="2.60.120.620">
    <property type="entry name" value="q2cbj1_9rhob like domain"/>
    <property type="match status" value="1"/>
</dbReference>
<proteinExistence type="predicted"/>
<accession>A0A919ARL2</accession>
<reference evidence="2" key="2">
    <citation type="submission" date="2020-09" db="EMBL/GenBank/DDBJ databases">
        <authorList>
            <person name="Sun Q."/>
            <person name="Kim S."/>
        </authorList>
    </citation>
    <scope>NUCLEOTIDE SEQUENCE</scope>
    <source>
        <strain evidence="2">KCTC 42590</strain>
    </source>
</reference>
<keyword evidence="3" id="KW-1185">Reference proteome</keyword>
<dbReference type="InterPro" id="IPR008775">
    <property type="entry name" value="Phytyl_CoA_dOase-like"/>
</dbReference>
<organism evidence="2 3">
    <name type="scientific">Kordiimonas sediminis</name>
    <dbReference type="NCBI Taxonomy" id="1735581"/>
    <lineage>
        <taxon>Bacteria</taxon>
        <taxon>Pseudomonadati</taxon>
        <taxon>Pseudomonadota</taxon>
        <taxon>Alphaproteobacteria</taxon>
        <taxon>Kordiimonadales</taxon>
        <taxon>Kordiimonadaceae</taxon>
        <taxon>Kordiimonas</taxon>
    </lineage>
</organism>
<comment type="caution">
    <text evidence="2">The sequence shown here is derived from an EMBL/GenBank/DDBJ whole genome shotgun (WGS) entry which is preliminary data.</text>
</comment>
<evidence type="ECO:0000313" key="2">
    <source>
        <dbReference type="EMBL" id="GHF18614.1"/>
    </source>
</evidence>
<sequence length="304" mass="34367">MSGLLSKEQRSAFHRDGFIILENFAPADTLARLNADLNSLPDDARQMVQGDTFTQRILLDEVALTHTPALRDVVTSKRFLDPIYYCGAKWHRPIVYLQRIVNGGQDTKQNDPQKTMHSDSFHPSIKAWLFLEDVPLEKGPFTYVRGSNQLTRKRLAWEYRQSILGPDKMNTYAARGSLRAFPDDLAAMGLPAPESLAVKAGTLVIANTNGFHGRGQAEGYQTRLEIWAYGRYNPFNPFPGIASGLLHRLENSIVQAFYRHKDKVAARTGKRPSWYRIPKEDMLGKTVTPSLKQDQGHTRQKMSP</sequence>
<dbReference type="Pfam" id="PF05721">
    <property type="entry name" value="PhyH"/>
    <property type="match status" value="1"/>
</dbReference>
<dbReference type="Proteomes" id="UP000630923">
    <property type="component" value="Unassembled WGS sequence"/>
</dbReference>
<dbReference type="SUPFAM" id="SSF51197">
    <property type="entry name" value="Clavaminate synthase-like"/>
    <property type="match status" value="1"/>
</dbReference>